<evidence type="ECO:0000313" key="2">
    <source>
        <dbReference type="Proteomes" id="UP000076226"/>
    </source>
</evidence>
<gene>
    <name evidence="1" type="ORF">GS3922_11445</name>
</gene>
<keyword evidence="2" id="KW-1185">Reference proteome</keyword>
<dbReference type="EMBL" id="CP014342">
    <property type="protein sequence ID" value="AMX84227.1"/>
    <property type="molecule type" value="Genomic_DNA"/>
</dbReference>
<reference evidence="1 2" key="1">
    <citation type="submission" date="2016-02" db="EMBL/GenBank/DDBJ databases">
        <title>Complete genome sequence of Geobacillus subterraneus KCTC 3922T.</title>
        <authorList>
            <person name="Lee D.-W."/>
            <person name="Lee Y.-J."/>
            <person name="Lee S.-J."/>
            <person name="Park G.-S."/>
            <person name="Lee S.-J."/>
            <person name="Shin J.-H."/>
        </authorList>
    </citation>
    <scope>NUCLEOTIDE SEQUENCE [LARGE SCALE GENOMIC DNA]</scope>
    <source>
        <strain evidence="1 2">KCTC 3922</strain>
    </source>
</reference>
<dbReference type="InterPro" id="IPR020260">
    <property type="entry name" value="Uncharacterised_YueH"/>
</dbReference>
<name>A0ABM6AD07_9BACL</name>
<dbReference type="RefSeq" id="WP_044745524.1">
    <property type="nucleotide sequence ID" value="NZ_CP014342.1"/>
</dbReference>
<dbReference type="Pfam" id="PF14166">
    <property type="entry name" value="YueH"/>
    <property type="match status" value="1"/>
</dbReference>
<proteinExistence type="predicted"/>
<sequence>MKIRKTPLVDGQAPAHVYIYENRKEEYIVLAIPALEWSFSFFYEEEAEAVAQRLETSLQKRIGHERAAMLAGRLLGWAREM</sequence>
<protein>
    <recommendedName>
        <fullName evidence="3">YueH-like protein</fullName>
    </recommendedName>
</protein>
<dbReference type="Proteomes" id="UP000076226">
    <property type="component" value="Chromosome"/>
</dbReference>
<accession>A0ABM6AD07</accession>
<evidence type="ECO:0008006" key="3">
    <source>
        <dbReference type="Google" id="ProtNLM"/>
    </source>
</evidence>
<organism evidence="1 2">
    <name type="scientific">Geobacillus subterraneus</name>
    <dbReference type="NCBI Taxonomy" id="129338"/>
    <lineage>
        <taxon>Bacteria</taxon>
        <taxon>Bacillati</taxon>
        <taxon>Bacillota</taxon>
        <taxon>Bacilli</taxon>
        <taxon>Bacillales</taxon>
        <taxon>Anoxybacillaceae</taxon>
        <taxon>Geobacillus</taxon>
    </lineage>
</organism>
<evidence type="ECO:0000313" key="1">
    <source>
        <dbReference type="EMBL" id="AMX84227.1"/>
    </source>
</evidence>
<dbReference type="GeneID" id="32409208"/>